<keyword evidence="2" id="KW-1185">Reference proteome</keyword>
<dbReference type="AlphaFoldDB" id="A0A839HP03"/>
<reference evidence="1 2" key="1">
    <citation type="submission" date="2020-08" db="EMBL/GenBank/DDBJ databases">
        <title>Aquariorum lacteus gen. nov., sp. nov., a new member of the family Comamonadaceae, isolated from freshwater aquarium.</title>
        <authorList>
            <person name="Chun S.-J."/>
        </authorList>
    </citation>
    <scope>NUCLEOTIDE SEQUENCE [LARGE SCALE GENOMIC DNA]</scope>
    <source>
        <strain evidence="1 2">SJAQ100</strain>
    </source>
</reference>
<evidence type="ECO:0000313" key="2">
    <source>
        <dbReference type="Proteomes" id="UP000586093"/>
    </source>
</evidence>
<proteinExistence type="predicted"/>
<comment type="caution">
    <text evidence="1">The sequence shown here is derived from an EMBL/GenBank/DDBJ whole genome shotgun (WGS) entry which is preliminary data.</text>
</comment>
<sequence>MLIPSGPAHDPERKHLHIVLTDPVDGQVQVVSVSSIPQNNLYDGSCTLFAGEHPFVKHDSWVVYRFARLVKAQLLERKVADGEFIAKPVLDAKVYQFVVDGLLDSPQASPKMKQFLRDASGL</sequence>
<gene>
    <name evidence="1" type="ORF">H4F90_14710</name>
</gene>
<dbReference type="RefSeq" id="WP_182665937.1">
    <property type="nucleotide sequence ID" value="NZ_JACIVI010000007.1"/>
</dbReference>
<accession>A0A839HP03</accession>
<evidence type="ECO:0000313" key="1">
    <source>
        <dbReference type="EMBL" id="MBB1163222.1"/>
    </source>
</evidence>
<name>A0A839HP03_9BURK</name>
<dbReference type="Proteomes" id="UP000586093">
    <property type="component" value="Unassembled WGS sequence"/>
</dbReference>
<organism evidence="1 2">
    <name type="scientific">Aquariibacter albus</name>
    <dbReference type="NCBI Taxonomy" id="2759899"/>
    <lineage>
        <taxon>Bacteria</taxon>
        <taxon>Pseudomonadati</taxon>
        <taxon>Pseudomonadota</taxon>
        <taxon>Betaproteobacteria</taxon>
        <taxon>Burkholderiales</taxon>
        <taxon>Sphaerotilaceae</taxon>
        <taxon>Aquariibacter</taxon>
    </lineage>
</organism>
<dbReference type="EMBL" id="JACIVI010000007">
    <property type="protein sequence ID" value="MBB1163222.1"/>
    <property type="molecule type" value="Genomic_DNA"/>
</dbReference>
<protein>
    <submittedName>
        <fullName evidence="1">Uncharacterized protein</fullName>
    </submittedName>
</protein>